<dbReference type="PANTHER" id="PTHR10983">
    <property type="entry name" value="1-ACYLGLYCEROL-3-PHOSPHATE ACYLTRANSFERASE-RELATED"/>
    <property type="match status" value="1"/>
</dbReference>
<comment type="caution">
    <text evidence="2">The sequence shown here is derived from an EMBL/GenBank/DDBJ whole genome shotgun (WGS) entry which is preliminary data.</text>
</comment>
<dbReference type="Proteomes" id="UP000031670">
    <property type="component" value="Unassembled WGS sequence"/>
</dbReference>
<keyword evidence="2" id="KW-0012">Acyltransferase</keyword>
<evidence type="ECO:0000259" key="1">
    <source>
        <dbReference type="SMART" id="SM00563"/>
    </source>
</evidence>
<dbReference type="NCBIfam" id="NF010621">
    <property type="entry name" value="PRK14014.1"/>
    <property type="match status" value="1"/>
</dbReference>
<gene>
    <name evidence="2" type="ORF">JCM19232_3029</name>
</gene>
<dbReference type="SUPFAM" id="SSF69593">
    <property type="entry name" value="Glycerol-3-phosphate (1)-acyltransferase"/>
    <property type="match status" value="1"/>
</dbReference>
<organism evidence="2 3">
    <name type="scientific">Vibrio ishigakensis</name>
    <dbReference type="NCBI Taxonomy" id="1481914"/>
    <lineage>
        <taxon>Bacteria</taxon>
        <taxon>Pseudomonadati</taxon>
        <taxon>Pseudomonadota</taxon>
        <taxon>Gammaproteobacteria</taxon>
        <taxon>Vibrionales</taxon>
        <taxon>Vibrionaceae</taxon>
        <taxon>Vibrio</taxon>
    </lineage>
</organism>
<dbReference type="GO" id="GO:0005886">
    <property type="term" value="C:plasma membrane"/>
    <property type="evidence" value="ECO:0007669"/>
    <property type="project" value="TreeGrafter"/>
</dbReference>
<feature type="domain" description="Phospholipid/glycerol acyltransferase" evidence="1">
    <location>
        <begin position="85"/>
        <end position="227"/>
    </location>
</feature>
<dbReference type="Pfam" id="PF01553">
    <property type="entry name" value="Acyltransferase"/>
    <property type="match status" value="1"/>
</dbReference>
<dbReference type="PANTHER" id="PTHR10983:SF15">
    <property type="entry name" value="ACYLTRANSFERASE YIHG-RELATED"/>
    <property type="match status" value="1"/>
</dbReference>
<reference evidence="2 3" key="2">
    <citation type="submission" date="2015-01" db="EMBL/GenBank/DDBJ databases">
        <authorList>
            <consortium name="NBRP consortium"/>
            <person name="Sawabe T."/>
            <person name="Meirelles P."/>
            <person name="Feng G."/>
            <person name="Sayaka M."/>
            <person name="Hattori M."/>
            <person name="Ohkuma M."/>
        </authorList>
    </citation>
    <scope>NUCLEOTIDE SEQUENCE [LARGE SCALE GENOMIC DNA]</scope>
    <source>
        <strain evidence="2 3">JCM19232</strain>
    </source>
</reference>
<protein>
    <submittedName>
        <fullName evidence="2">1-acyl-sn-glycerol-3-phosphate acyltransferase</fullName>
    </submittedName>
</protein>
<dbReference type="CDD" id="cd07990">
    <property type="entry name" value="LPLAT_LCLAT1-like"/>
    <property type="match status" value="1"/>
</dbReference>
<proteinExistence type="predicted"/>
<dbReference type="EMBL" id="BBSA01000019">
    <property type="protein sequence ID" value="GAM65429.1"/>
    <property type="molecule type" value="Genomic_DNA"/>
</dbReference>
<evidence type="ECO:0000313" key="2">
    <source>
        <dbReference type="EMBL" id="GAM65429.1"/>
    </source>
</evidence>
<dbReference type="GO" id="GO:0016746">
    <property type="term" value="F:acyltransferase activity"/>
    <property type="evidence" value="ECO:0007669"/>
    <property type="project" value="UniProtKB-KW"/>
</dbReference>
<keyword evidence="2" id="KW-0808">Transferase</keyword>
<dbReference type="InterPro" id="IPR002123">
    <property type="entry name" value="Plipid/glycerol_acylTrfase"/>
</dbReference>
<evidence type="ECO:0000313" key="3">
    <source>
        <dbReference type="Proteomes" id="UP000031670"/>
    </source>
</evidence>
<reference evidence="2 3" key="1">
    <citation type="submission" date="2015-01" db="EMBL/GenBank/DDBJ databases">
        <title>Vibrio sp. C5 JCM 19232 whole genome shotgun sequence.</title>
        <authorList>
            <person name="Sawabe T."/>
            <person name="Meirelles P."/>
            <person name="Feng G."/>
            <person name="Sayaka M."/>
            <person name="Hattori M."/>
            <person name="Ohkuma M."/>
        </authorList>
    </citation>
    <scope>NUCLEOTIDE SEQUENCE [LARGE SCALE GENOMIC DNA]</scope>
    <source>
        <strain evidence="2 3">JCM19232</strain>
    </source>
</reference>
<name>A0A0B8PS41_9VIBR</name>
<sequence length="292" mass="33863">MFANIRMVAFALLVTLNTAWTALVVCLFAIPKIIVPIKPFQIAMSRLANAQFRLWATLNLWMLKANNRIEWQIEGSEDISLKQSYMLISNHLSWADIVILSSVIKDKAPMPKFFLKHDLLYVPFVGLACWGLNMPFMKRHSREYLIRHPERRNDDFNAIKRASEQFKGVPTTVVNFVEGTRVNQEKLSTMKTPYNHLLKPKTGGVAFALDAMRHDIDGILDFTIAYPENQESPFKDLLQGKLTKIVVKIDLCPMDENTSGDYFNDKAFKRRFHAWLNNQWQEKDEYLSTIYK</sequence>
<dbReference type="SMART" id="SM00563">
    <property type="entry name" value="PlsC"/>
    <property type="match status" value="1"/>
</dbReference>
<dbReference type="AlphaFoldDB" id="A0A0B8PS41"/>
<accession>A0A0B8PS41</accession>